<sequence length="188" mass="20982">MVVKFNSALIAALVMGGLVVSLGTSQLHHSSFFGIQPAVAQRISPSDVWQLVYQQLPDLPKENTYVNKETGKVAETNTLANRLIRYHVYVKERSPIYRLDWKLTLADYLGANEVMYDTTYPGNDTLRQNPIEGDRAAIKRLSRRQRDALVQTLVDIFNPNSPNTSNQPIPTTSTTPQKPQTGGADLLK</sequence>
<protein>
    <submittedName>
        <fullName evidence="2">Uncharacterized protein</fullName>
    </submittedName>
</protein>
<evidence type="ECO:0000313" key="3">
    <source>
        <dbReference type="Proteomes" id="UP000218287"/>
    </source>
</evidence>
<name>A0A1Z4GBH0_9CYAN</name>
<accession>A0A1Z4GBH0</accession>
<reference evidence="2 3" key="1">
    <citation type="submission" date="2017-06" db="EMBL/GenBank/DDBJ databases">
        <title>Genome sequencing of cyanobaciteial culture collection at National Institute for Environmental Studies (NIES).</title>
        <authorList>
            <person name="Hirose Y."/>
            <person name="Shimura Y."/>
            <person name="Fujisawa T."/>
            <person name="Nakamura Y."/>
            <person name="Kawachi M."/>
        </authorList>
    </citation>
    <scope>NUCLEOTIDE SEQUENCE [LARGE SCALE GENOMIC DNA]</scope>
    <source>
        <strain evidence="2 3">NIES-21</strain>
    </source>
</reference>
<keyword evidence="3" id="KW-1185">Reference proteome</keyword>
<evidence type="ECO:0000256" key="1">
    <source>
        <dbReference type="SAM" id="MobiDB-lite"/>
    </source>
</evidence>
<feature type="compositionally biased region" description="Low complexity" evidence="1">
    <location>
        <begin position="158"/>
        <end position="181"/>
    </location>
</feature>
<gene>
    <name evidence="2" type="ORF">NIES21_06390</name>
</gene>
<dbReference type="EMBL" id="AP018174">
    <property type="protein sequence ID" value="BAY14854.1"/>
    <property type="molecule type" value="Genomic_DNA"/>
</dbReference>
<dbReference type="AlphaFoldDB" id="A0A1Z4GBH0"/>
<organism evidence="2 3">
    <name type="scientific">Anabaenopsis circularis NIES-21</name>
    <dbReference type="NCBI Taxonomy" id="1085406"/>
    <lineage>
        <taxon>Bacteria</taxon>
        <taxon>Bacillati</taxon>
        <taxon>Cyanobacteriota</taxon>
        <taxon>Cyanophyceae</taxon>
        <taxon>Nostocales</taxon>
        <taxon>Nodulariaceae</taxon>
        <taxon>Anabaenopsis</taxon>
    </lineage>
</organism>
<proteinExistence type="predicted"/>
<dbReference type="Proteomes" id="UP000218287">
    <property type="component" value="Chromosome"/>
</dbReference>
<evidence type="ECO:0000313" key="2">
    <source>
        <dbReference type="EMBL" id="BAY14854.1"/>
    </source>
</evidence>
<feature type="region of interest" description="Disordered" evidence="1">
    <location>
        <begin position="156"/>
        <end position="188"/>
    </location>
</feature>